<name>A0A7U9DR76_STRLI</name>
<gene>
    <name evidence="1" type="ORF">SLI_0844</name>
</gene>
<dbReference type="PANTHER" id="PTHR36302:SF1">
    <property type="entry name" value="COPPER CHAPERONE PCU(A)C"/>
    <property type="match status" value="1"/>
</dbReference>
<accession>A0A7U9DR76</accession>
<sequence length="169" mass="17439">MTTSAWTPTPRRLADTALAALAPICACVLALGALAVWTATGNAGTPARIGVTDARLFLPSRGVPETAAFFKITNTGGAQDRLVGVTSSEVPEGISLSSHRMTAGGAAHRRPTESLPVPAEGTLDMSPLSSDVTVPAAARWQAGDLVPFTLHFEHSGRMEVLAVVVRPGS</sequence>
<dbReference type="SUPFAM" id="SSF110087">
    <property type="entry name" value="DR1885-like metal-binding protein"/>
    <property type="match status" value="1"/>
</dbReference>
<dbReference type="Pfam" id="PF04314">
    <property type="entry name" value="PCuAC"/>
    <property type="match status" value="1"/>
</dbReference>
<dbReference type="EMBL" id="CM001889">
    <property type="protein sequence ID" value="EOY45563.1"/>
    <property type="molecule type" value="Genomic_DNA"/>
</dbReference>
<dbReference type="GeneID" id="91388222"/>
<dbReference type="InterPro" id="IPR007410">
    <property type="entry name" value="LpqE-like"/>
</dbReference>
<evidence type="ECO:0000313" key="2">
    <source>
        <dbReference type="Proteomes" id="UP000014062"/>
    </source>
</evidence>
<dbReference type="InterPro" id="IPR058248">
    <property type="entry name" value="Lxx211020-like"/>
</dbReference>
<organism evidence="1 2">
    <name type="scientific">Streptomyces lividans 1326</name>
    <dbReference type="NCBI Taxonomy" id="1200984"/>
    <lineage>
        <taxon>Bacteria</taxon>
        <taxon>Bacillati</taxon>
        <taxon>Actinomycetota</taxon>
        <taxon>Actinomycetes</taxon>
        <taxon>Kitasatosporales</taxon>
        <taxon>Streptomycetaceae</taxon>
        <taxon>Streptomyces</taxon>
    </lineage>
</organism>
<protein>
    <submittedName>
        <fullName evidence="1">Cytoplasmic membrane protein FsxA</fullName>
    </submittedName>
</protein>
<dbReference type="Proteomes" id="UP000014062">
    <property type="component" value="Chromosome"/>
</dbReference>
<dbReference type="PANTHER" id="PTHR36302">
    <property type="entry name" value="BLR7088 PROTEIN"/>
    <property type="match status" value="1"/>
</dbReference>
<reference evidence="2" key="1">
    <citation type="journal article" date="2013" name="Genome Biol. Evol.">
        <title>The genome sequence of Streptomyces lividans 66 reveals a novel tRNA-dependent peptide biosynthetic system within a metal-related genomic island.</title>
        <authorList>
            <person name="Cruz-Morales P."/>
            <person name="Vijgenboom E."/>
            <person name="Iruegas-Bocardo F."/>
            <person name="Girard G."/>
            <person name="Yanez-Guerra L.A."/>
            <person name="Ramos-Aboites H.E."/>
            <person name="Pernodet J.L."/>
            <person name="Anne J."/>
            <person name="van Wezel G.P."/>
            <person name="Barona-Gomez F."/>
        </authorList>
    </citation>
    <scope>NUCLEOTIDE SEQUENCE [LARGE SCALE GENOMIC DNA]</scope>
    <source>
        <strain evidence="2">1326</strain>
    </source>
</reference>
<evidence type="ECO:0000313" key="1">
    <source>
        <dbReference type="EMBL" id="EOY45563.1"/>
    </source>
</evidence>
<dbReference type="RefSeq" id="WP_003978000.1">
    <property type="nucleotide sequence ID" value="NZ_CM001889.1"/>
</dbReference>
<dbReference type="InterPro" id="IPR036182">
    <property type="entry name" value="PCuAC_sf"/>
</dbReference>
<dbReference type="Gene3D" id="2.60.40.1890">
    <property type="entry name" value="PCu(A)C copper chaperone"/>
    <property type="match status" value="1"/>
</dbReference>
<proteinExistence type="predicted"/>
<dbReference type="AlphaFoldDB" id="A0A7U9DR76"/>